<dbReference type="InterPro" id="IPR013424">
    <property type="entry name" value="Ice-binding_C"/>
</dbReference>
<dbReference type="RefSeq" id="WP_394511507.1">
    <property type="nucleotide sequence ID" value="NZ_JBIGHX010000004.1"/>
</dbReference>
<sequence>MKLLRVLGLRAIACAALLSSVASAQAGVVFGMDATGLTGGIYRWDAAARTISGNERSLDGGLRYSLSGGSFEAFRDSFSWSGGPPSVAAFTQAIQDSFAAWTSVDPVSHLGTSLSFVADLGTAVQGVTGGGININGAEIDLIATTDAFFWNPGNTGRQAETWFNGINSPVTLTSGVANYADSRAISGVDLYINSNSGALYNLDLFRRLLTHEIGHALGLGDVEHEINPGDFIDDNFSAGDPVGTLNNSWALLVDPLDPSGSAGLQRYGIGDGTTQLAGVNLLMESRGLGISAGNPVTNPVPLGNDEYGTRQFLYPQLLAADNDLPEPGSLALAAIALVGLRAVRRRRTG</sequence>
<reference evidence="3 4" key="1">
    <citation type="submission" date="2024-08" db="EMBL/GenBank/DDBJ databases">
        <authorList>
            <person name="Lu H."/>
        </authorList>
    </citation>
    <scope>NUCLEOTIDE SEQUENCE [LARGE SCALE GENOMIC DNA]</scope>
    <source>
        <strain evidence="3 4">DXS20W</strain>
    </source>
</reference>
<evidence type="ECO:0000313" key="3">
    <source>
        <dbReference type="EMBL" id="MFG6462640.1"/>
    </source>
</evidence>
<keyword evidence="1" id="KW-0732">Signal</keyword>
<evidence type="ECO:0000259" key="2">
    <source>
        <dbReference type="Pfam" id="PF07589"/>
    </source>
</evidence>
<keyword evidence="4" id="KW-1185">Reference proteome</keyword>
<accession>A0ABW7GL35</accession>
<dbReference type="Pfam" id="PF07589">
    <property type="entry name" value="PEP-CTERM"/>
    <property type="match status" value="1"/>
</dbReference>
<dbReference type="Gene3D" id="3.40.390.10">
    <property type="entry name" value="Collagenase (Catalytic Domain)"/>
    <property type="match status" value="1"/>
</dbReference>
<dbReference type="EMBL" id="JBIGHX010000004">
    <property type="protein sequence ID" value="MFG6462640.1"/>
    <property type="molecule type" value="Genomic_DNA"/>
</dbReference>
<feature type="chain" id="PRO_5045970092" evidence="1">
    <location>
        <begin position="27"/>
        <end position="349"/>
    </location>
</feature>
<protein>
    <submittedName>
        <fullName evidence="3">PEP-CTERM sorting domain-containing protein</fullName>
    </submittedName>
</protein>
<feature type="domain" description="Ice-binding protein C-terminal" evidence="2">
    <location>
        <begin position="325"/>
        <end position="346"/>
    </location>
</feature>
<evidence type="ECO:0000256" key="1">
    <source>
        <dbReference type="SAM" id="SignalP"/>
    </source>
</evidence>
<feature type="signal peptide" evidence="1">
    <location>
        <begin position="1"/>
        <end position="26"/>
    </location>
</feature>
<organism evidence="3 4">
    <name type="scientific">Pelomonas lactea</name>
    <dbReference type="NCBI Taxonomy" id="3299030"/>
    <lineage>
        <taxon>Bacteria</taxon>
        <taxon>Pseudomonadati</taxon>
        <taxon>Pseudomonadota</taxon>
        <taxon>Betaproteobacteria</taxon>
        <taxon>Burkholderiales</taxon>
        <taxon>Sphaerotilaceae</taxon>
        <taxon>Roseateles</taxon>
    </lineage>
</organism>
<gene>
    <name evidence="3" type="ORF">ACG04Q_13760</name>
</gene>
<evidence type="ECO:0000313" key="4">
    <source>
        <dbReference type="Proteomes" id="UP001606302"/>
    </source>
</evidence>
<dbReference type="InterPro" id="IPR024079">
    <property type="entry name" value="MetalloPept_cat_dom_sf"/>
</dbReference>
<proteinExistence type="predicted"/>
<dbReference type="Proteomes" id="UP001606302">
    <property type="component" value="Unassembled WGS sequence"/>
</dbReference>
<name>A0ABW7GL35_9BURK</name>
<comment type="caution">
    <text evidence="3">The sequence shown here is derived from an EMBL/GenBank/DDBJ whole genome shotgun (WGS) entry which is preliminary data.</text>
</comment>
<dbReference type="SUPFAM" id="SSF55486">
    <property type="entry name" value="Metalloproteases ('zincins'), catalytic domain"/>
    <property type="match status" value="1"/>
</dbReference>